<dbReference type="InterPro" id="IPR051675">
    <property type="entry name" value="Endo/Exo/Phosphatase_dom_1"/>
</dbReference>
<dbReference type="Pfam" id="PF12836">
    <property type="entry name" value="HHH_3"/>
    <property type="match status" value="1"/>
</dbReference>
<feature type="domain" description="Helix-hairpin-helix DNA-binding motif class 1" evidence="2">
    <location>
        <begin position="142"/>
        <end position="161"/>
    </location>
</feature>
<dbReference type="Pfam" id="PF10531">
    <property type="entry name" value="SLBB"/>
    <property type="match status" value="1"/>
</dbReference>
<dbReference type="GO" id="GO:0015628">
    <property type="term" value="P:protein secretion by the type II secretion system"/>
    <property type="evidence" value="ECO:0007669"/>
    <property type="project" value="TreeGrafter"/>
</dbReference>
<feature type="transmembrane region" description="Helical" evidence="1">
    <location>
        <begin position="12"/>
        <end position="29"/>
    </location>
</feature>
<organism evidence="3 4">
    <name type="scientific">Aerophobetes bacterium</name>
    <dbReference type="NCBI Taxonomy" id="2030807"/>
    <lineage>
        <taxon>Bacteria</taxon>
        <taxon>Candidatus Aerophobota</taxon>
    </lineage>
</organism>
<keyword evidence="1" id="KW-0472">Membrane</keyword>
<dbReference type="SUPFAM" id="SSF47781">
    <property type="entry name" value="RuvA domain 2-like"/>
    <property type="match status" value="1"/>
</dbReference>
<evidence type="ECO:0000313" key="4">
    <source>
        <dbReference type="Proteomes" id="UP000279422"/>
    </source>
</evidence>
<dbReference type="NCBIfam" id="TIGR00426">
    <property type="entry name" value="competence protein ComEA helix-hairpin-helix repeat region"/>
    <property type="match status" value="1"/>
</dbReference>
<dbReference type="InterPro" id="IPR004509">
    <property type="entry name" value="Competence_ComEA_HhH"/>
</dbReference>
<dbReference type="SMART" id="SM00278">
    <property type="entry name" value="HhH1"/>
    <property type="match status" value="2"/>
</dbReference>
<comment type="caution">
    <text evidence="3">The sequence shown here is derived from an EMBL/GenBank/DDBJ whole genome shotgun (WGS) entry which is preliminary data.</text>
</comment>
<dbReference type="AlphaFoldDB" id="A0A497E1W5"/>
<keyword evidence="1" id="KW-0812">Transmembrane</keyword>
<dbReference type="InterPro" id="IPR019554">
    <property type="entry name" value="Soluble_ligand-bd"/>
</dbReference>
<dbReference type="PANTHER" id="PTHR21180:SF32">
    <property type="entry name" value="ENDONUCLEASE_EXONUCLEASE_PHOSPHATASE FAMILY DOMAIN-CONTAINING PROTEIN 1"/>
    <property type="match status" value="1"/>
</dbReference>
<evidence type="ECO:0000259" key="2">
    <source>
        <dbReference type="SMART" id="SM00278"/>
    </source>
</evidence>
<feature type="domain" description="Helix-hairpin-helix DNA-binding motif class 1" evidence="2">
    <location>
        <begin position="112"/>
        <end position="131"/>
    </location>
</feature>
<dbReference type="InterPro" id="IPR003583">
    <property type="entry name" value="Hlx-hairpin-Hlx_DNA-bd_motif"/>
</dbReference>
<reference evidence="3 4" key="1">
    <citation type="submission" date="2018-06" db="EMBL/GenBank/DDBJ databases">
        <title>Extensive metabolic versatility and redundancy in microbially diverse, dynamic hydrothermal sediments.</title>
        <authorList>
            <person name="Dombrowski N."/>
            <person name="Teske A."/>
            <person name="Baker B.J."/>
        </authorList>
    </citation>
    <scope>NUCLEOTIDE SEQUENCE [LARGE SCALE GENOMIC DNA]</scope>
    <source>
        <strain evidence="3">B47_G16</strain>
    </source>
</reference>
<dbReference type="Gene3D" id="1.10.150.320">
    <property type="entry name" value="Photosystem II 12 kDa extrinsic protein"/>
    <property type="match status" value="1"/>
</dbReference>
<evidence type="ECO:0000256" key="1">
    <source>
        <dbReference type="SAM" id="Phobius"/>
    </source>
</evidence>
<dbReference type="GO" id="GO:0015627">
    <property type="term" value="C:type II protein secretion system complex"/>
    <property type="evidence" value="ECO:0007669"/>
    <property type="project" value="TreeGrafter"/>
</dbReference>
<name>A0A497E1W5_UNCAE</name>
<dbReference type="Proteomes" id="UP000279422">
    <property type="component" value="Unassembled WGS sequence"/>
</dbReference>
<protein>
    <recommendedName>
        <fullName evidence="2">Helix-hairpin-helix DNA-binding motif class 1 domain-containing protein</fullName>
    </recommendedName>
</protein>
<keyword evidence="1" id="KW-1133">Transmembrane helix</keyword>
<dbReference type="GO" id="GO:0003677">
    <property type="term" value="F:DNA binding"/>
    <property type="evidence" value="ECO:0007669"/>
    <property type="project" value="InterPro"/>
</dbReference>
<evidence type="ECO:0000313" key="3">
    <source>
        <dbReference type="EMBL" id="RLE07396.1"/>
    </source>
</evidence>
<gene>
    <name evidence="3" type="ORF">DRJ00_08210</name>
</gene>
<dbReference type="InterPro" id="IPR010994">
    <property type="entry name" value="RuvA_2-like"/>
</dbReference>
<sequence length="170" mass="18221">MWNLTREEQGVVFFIVAALLVGLGVKLLGGIPHSQLSFSPNKLIKVKVSGAVKKPGWYALPEGSPTIEAIKMAGGPLPLADLRGLSLSSPLKDKEEIQVPQSKVNINSASLDELTSLPGIGPVLAKRIIEYRKKNGGFKDLSELKKVPGIGEAKFAQVKENITLEDNPEG</sequence>
<dbReference type="GO" id="GO:0006281">
    <property type="term" value="P:DNA repair"/>
    <property type="evidence" value="ECO:0007669"/>
    <property type="project" value="InterPro"/>
</dbReference>
<dbReference type="EMBL" id="QMPZ01000171">
    <property type="protein sequence ID" value="RLE07396.1"/>
    <property type="molecule type" value="Genomic_DNA"/>
</dbReference>
<proteinExistence type="predicted"/>
<accession>A0A497E1W5</accession>
<dbReference type="PANTHER" id="PTHR21180">
    <property type="entry name" value="ENDONUCLEASE/EXONUCLEASE/PHOSPHATASE FAMILY DOMAIN-CONTAINING PROTEIN 1"/>
    <property type="match status" value="1"/>
</dbReference>